<dbReference type="AlphaFoldDB" id="A0A1C5JHF8"/>
<evidence type="ECO:0000259" key="1">
    <source>
        <dbReference type="PROSITE" id="PS51194"/>
    </source>
</evidence>
<keyword evidence="2" id="KW-0067">ATP-binding</keyword>
<dbReference type="EMBL" id="LT607754">
    <property type="protein sequence ID" value="SCG69923.1"/>
    <property type="molecule type" value="Genomic_DNA"/>
</dbReference>
<organism evidence="2 3">
    <name type="scientific">Micromonospora inositola</name>
    <dbReference type="NCBI Taxonomy" id="47865"/>
    <lineage>
        <taxon>Bacteria</taxon>
        <taxon>Bacillati</taxon>
        <taxon>Actinomycetota</taxon>
        <taxon>Actinomycetes</taxon>
        <taxon>Micromonosporales</taxon>
        <taxon>Micromonosporaceae</taxon>
        <taxon>Micromonospora</taxon>
    </lineage>
</organism>
<feature type="domain" description="Helicase C-terminal" evidence="1">
    <location>
        <begin position="756"/>
        <end position="919"/>
    </location>
</feature>
<evidence type="ECO:0000313" key="3">
    <source>
        <dbReference type="Proteomes" id="UP000198221"/>
    </source>
</evidence>
<dbReference type="Pfam" id="PF00271">
    <property type="entry name" value="Helicase_C"/>
    <property type="match status" value="1"/>
</dbReference>
<dbReference type="PROSITE" id="PS51194">
    <property type="entry name" value="HELICASE_CTER"/>
    <property type="match status" value="1"/>
</dbReference>
<protein>
    <submittedName>
        <fullName evidence="2">Helicase conserved C-terminal domain-containing protein</fullName>
    </submittedName>
</protein>
<keyword evidence="2" id="KW-0378">Hydrolase</keyword>
<dbReference type="RefSeq" id="WP_089014188.1">
    <property type="nucleotide sequence ID" value="NZ_LT607754.1"/>
</dbReference>
<sequence length="1060" mass="116616">MSGFDEHYGFRDELTRRLVLDLLGPADGDEEILTDPPVNSYLTGVLFPQRDIELRIEDVAESDVDLASARLDTDERPDTGVSMANVQSPSSMGLTFVADPRAGGLEVRVAAGVYEPIDEAGRPAEAQSEAARSTEESDVRWRRHGVSVPAIPLDPTRTGADTVQAAPGLEVRTLVRPADERGFVTVTVTLVDVHVAAGAMRDPYCFFQCELAVASQGTVPAIIQQSAPVVGDDQETLLAELLYRHAPSFATGHGCAGEWSDPVEPDGAGLPRRVAEVRSSFVPSFDVLLSESNSGIDASGLGMWALATGDRDDVVGRLRTLLSGYGEWVRDLQDRAAALADTPHGGVAAEQARLCATAHDRMVAGIDLLARDAQVLRAFQLANRAMALQRARTLHLRDRTAALDLTAGRWYPFQLGFILLCLQGIADPDHEDRQVADLLWFPTGGGKTEAYLGLVAFTVFLRRLRRGDGGAGVTVLMRYTLRLLTLQQFERAATLICAMDRIRHDEPDLGAEEVSIGMWVGASATPNDLDDAEAALRKLRNQETLREKNPVQLRRCPWCGIEIDAVHYRVDRRITRMVVACGNDECEFGDGLPVHLVDEAVYAYRPTLIIATVDKFAQMAWKPEPAALFNRVGAPADTPPPELIIQDELHLISGPLGTLVGLYESALDIACDRPKVVASTATIRRAREQGKALFDRDVHQFPPSGLDARDSWFAVQAPADRKPTRRYVGLFAPGTSQATLLVRAYAALLHHAAQIDAKDEVRDAYWTLVGYFNSLRLLAAAELQVNDDVVLRLQRLAGEGEGEPREVETRELTSRANASEIPRLLRQLDVPYGQPDALDVMLATNMISVGVDVDRLGLMAVTGQPQTTAEYIQATSRVGRKHPGIVVMLYNAARSRDRSHYENFRSYHSALYRQVESTSVTPFSARARDRALHAALISAVRMTVADARDNDAAGNLDMFEADLRDLADRILERVRRVAPDEVQATAEHLDDIIRRWVGMVDWNSGLKYRVNRSPNDPRARPENSALLCTFEDDDLPLSFETMNSLRDVDVETSLFPREGR</sequence>
<keyword evidence="2" id="KW-0547">Nucleotide-binding</keyword>
<gene>
    <name evidence="2" type="ORF">GA0070613_4685</name>
</gene>
<keyword evidence="3" id="KW-1185">Reference proteome</keyword>
<accession>A0A1C5JHF8</accession>
<proteinExistence type="predicted"/>
<keyword evidence="2" id="KW-0347">Helicase</keyword>
<dbReference type="Proteomes" id="UP000198221">
    <property type="component" value="Chromosome I"/>
</dbReference>
<dbReference type="SUPFAM" id="SSF52540">
    <property type="entry name" value="P-loop containing nucleoside triphosphate hydrolases"/>
    <property type="match status" value="1"/>
</dbReference>
<evidence type="ECO:0000313" key="2">
    <source>
        <dbReference type="EMBL" id="SCG69923.1"/>
    </source>
</evidence>
<reference evidence="3" key="1">
    <citation type="submission" date="2016-06" db="EMBL/GenBank/DDBJ databases">
        <authorList>
            <person name="Varghese N."/>
            <person name="Submissions Spin"/>
        </authorList>
    </citation>
    <scope>NUCLEOTIDE SEQUENCE [LARGE SCALE GENOMIC DNA]</scope>
    <source>
        <strain evidence="3">DSM 43819</strain>
    </source>
</reference>
<dbReference type="Gene3D" id="3.40.50.300">
    <property type="entry name" value="P-loop containing nucleotide triphosphate hydrolases"/>
    <property type="match status" value="1"/>
</dbReference>
<dbReference type="GO" id="GO:0004386">
    <property type="term" value="F:helicase activity"/>
    <property type="evidence" value="ECO:0007669"/>
    <property type="project" value="UniProtKB-KW"/>
</dbReference>
<name>A0A1C5JHF8_9ACTN</name>
<dbReference type="OrthoDB" id="713315at2"/>
<dbReference type="SMART" id="SM00490">
    <property type="entry name" value="HELICc"/>
    <property type="match status" value="1"/>
</dbReference>
<dbReference type="InterPro" id="IPR027417">
    <property type="entry name" value="P-loop_NTPase"/>
</dbReference>
<dbReference type="CDD" id="cd18785">
    <property type="entry name" value="SF2_C"/>
    <property type="match status" value="1"/>
</dbReference>
<dbReference type="InterPro" id="IPR001650">
    <property type="entry name" value="Helicase_C-like"/>
</dbReference>